<name>A0A4Y9YP07_9APHY</name>
<evidence type="ECO:0000313" key="3">
    <source>
        <dbReference type="EMBL" id="TFY63882.1"/>
    </source>
</evidence>
<evidence type="ECO:0000313" key="4">
    <source>
        <dbReference type="Proteomes" id="UP000298390"/>
    </source>
</evidence>
<feature type="compositionally biased region" description="Acidic residues" evidence="1">
    <location>
        <begin position="550"/>
        <end position="571"/>
    </location>
</feature>
<feature type="compositionally biased region" description="Basic residues" evidence="1">
    <location>
        <begin position="484"/>
        <end position="493"/>
    </location>
</feature>
<proteinExistence type="predicted"/>
<dbReference type="Pfam" id="PF25550">
    <property type="entry name" value="DUF7928"/>
    <property type="match status" value="1"/>
</dbReference>
<reference evidence="3 4" key="1">
    <citation type="submission" date="2019-01" db="EMBL/GenBank/DDBJ databases">
        <title>Genome sequencing of the rare red list fungi Fomitopsis rosea.</title>
        <authorList>
            <person name="Buettner E."/>
            <person name="Kellner H."/>
        </authorList>
    </citation>
    <scope>NUCLEOTIDE SEQUENCE [LARGE SCALE GENOMIC DNA]</scope>
    <source>
        <strain evidence="3 4">DSM 105464</strain>
    </source>
</reference>
<feature type="region of interest" description="Disordered" evidence="1">
    <location>
        <begin position="336"/>
        <end position="373"/>
    </location>
</feature>
<feature type="domain" description="DUF7928" evidence="2">
    <location>
        <begin position="31"/>
        <end position="145"/>
    </location>
</feature>
<dbReference type="AlphaFoldDB" id="A0A4Y9YP07"/>
<dbReference type="Proteomes" id="UP000298390">
    <property type="component" value="Unassembled WGS sequence"/>
</dbReference>
<gene>
    <name evidence="3" type="ORF">EVJ58_g2988</name>
</gene>
<accession>A0A4Y9YP07</accession>
<feature type="region of interest" description="Disordered" evidence="1">
    <location>
        <begin position="404"/>
        <end position="571"/>
    </location>
</feature>
<dbReference type="EMBL" id="SEKV01000116">
    <property type="protein sequence ID" value="TFY63882.1"/>
    <property type="molecule type" value="Genomic_DNA"/>
</dbReference>
<evidence type="ECO:0000256" key="1">
    <source>
        <dbReference type="SAM" id="MobiDB-lite"/>
    </source>
</evidence>
<feature type="compositionally biased region" description="Basic and acidic residues" evidence="1">
    <location>
        <begin position="508"/>
        <end position="533"/>
    </location>
</feature>
<dbReference type="STRING" id="34475.A0A4Y9YP07"/>
<comment type="caution">
    <text evidence="3">The sequence shown here is derived from an EMBL/GenBank/DDBJ whole genome shotgun (WGS) entry which is preliminary data.</text>
</comment>
<evidence type="ECO:0000259" key="2">
    <source>
        <dbReference type="Pfam" id="PF25550"/>
    </source>
</evidence>
<dbReference type="InterPro" id="IPR057688">
    <property type="entry name" value="DUF7928"/>
</dbReference>
<protein>
    <recommendedName>
        <fullName evidence="2">DUF7928 domain-containing protein</fullName>
    </recommendedName>
</protein>
<organism evidence="3 4">
    <name type="scientific">Rhodofomes roseus</name>
    <dbReference type="NCBI Taxonomy" id="34475"/>
    <lineage>
        <taxon>Eukaryota</taxon>
        <taxon>Fungi</taxon>
        <taxon>Dikarya</taxon>
        <taxon>Basidiomycota</taxon>
        <taxon>Agaricomycotina</taxon>
        <taxon>Agaricomycetes</taxon>
        <taxon>Polyporales</taxon>
        <taxon>Rhodofomes</taxon>
    </lineage>
</organism>
<sequence>MMSVAAEASLHSIISQLSPPTAGTDDYDNIVVGVHSDDDSVLIYPNERDASFVSLVKASRPRSAIKARTPAVKALLADIQPTSESFNVVDDINLPILKCLPSTPEEAVGRSAALIRDECALIVWLDDLNRVAQGFLDIEHRLRHAVHLCECISMPSSATLRSLSEPESAISLVDDFLFAPYHSFDDPPASTHPYDIPTLELPELDLPFRPLEAASSTEGDILNEDDSMTVGLASIDAQPRRNMVGVRPTIFHPGLGCELAPSSLLPGNVFTSRSEYASSYSTTLSPASISGELLTPWSAAPNTLPVWTTPSELQISPTSTIDVASIAPAPKMLDAGSSDADTHYPRAQSPRTVSPCPDASTVLGRKRKRGAAETTEIPMAREVKPLPKRRANRMADVASPAARLYPMPGRTMPMTRSRRGRTVEEPSSAGPSTTRRADVDDGDAESMDDAQSVGGDVSDGDDEYRPIDMVVVDEDDTDYEPKPKKGPRRRWHKRGDEGCGSQVEEERDQTFEEATRGWRFDAGHHYARMDSYKRHLRPDGTCPKAKQDDPIDVDDEGDLTEPESEEDAPSS</sequence>